<keyword evidence="1" id="KW-0677">Repeat</keyword>
<organism evidence="4 5">
    <name type="scientific">Halotia branconii CENA392</name>
    <dbReference type="NCBI Taxonomy" id="1539056"/>
    <lineage>
        <taxon>Bacteria</taxon>
        <taxon>Bacillati</taxon>
        <taxon>Cyanobacteriota</taxon>
        <taxon>Cyanophyceae</taxon>
        <taxon>Nostocales</taxon>
        <taxon>Nodulariaceae</taxon>
        <taxon>Halotia</taxon>
    </lineage>
</organism>
<dbReference type="PANTHER" id="PTHR44858:SF1">
    <property type="entry name" value="UDP-N-ACETYLGLUCOSAMINE--PEPTIDE N-ACETYLGLUCOSAMINYLTRANSFERASE SPINDLY-RELATED"/>
    <property type="match status" value="1"/>
</dbReference>
<dbReference type="InterPro" id="IPR011990">
    <property type="entry name" value="TPR-like_helical_dom_sf"/>
</dbReference>
<dbReference type="PROSITE" id="PS50005">
    <property type="entry name" value="TPR"/>
    <property type="match status" value="3"/>
</dbReference>
<name>A0AAJ6NYE8_9CYAN</name>
<feature type="repeat" description="TPR" evidence="3">
    <location>
        <begin position="149"/>
        <end position="182"/>
    </location>
</feature>
<evidence type="ECO:0000256" key="2">
    <source>
        <dbReference type="ARBA" id="ARBA00022803"/>
    </source>
</evidence>
<dbReference type="InterPro" id="IPR050498">
    <property type="entry name" value="Ycf3"/>
</dbReference>
<geneLocation type="plasmid" evidence="4 5">
    <name>unnamed1</name>
</geneLocation>
<reference evidence="4 5" key="1">
    <citation type="journal article" date="2023" name="Limnol Oceanogr Lett">
        <title>Environmental adaptations by the intertidal Antarctic cyanobacterium Halotia branconii CENA392 as revealed using long-read genome sequencing.</title>
        <authorList>
            <person name="Dextro R.B."/>
            <person name="Delbaje E."/>
            <person name="Freitas P.N.N."/>
            <person name="Geraldes V."/>
            <person name="Pinto E."/>
            <person name="Long P.F."/>
            <person name="Fiore M.F."/>
        </authorList>
    </citation>
    <scope>NUCLEOTIDE SEQUENCE [LARGE SCALE GENOMIC DNA]</scope>
    <source>
        <strain evidence="4 5">CENA392</strain>
        <plasmid evidence="4 5">unnamed1</plasmid>
    </source>
</reference>
<dbReference type="Gene3D" id="1.25.40.10">
    <property type="entry name" value="Tetratricopeptide repeat domain"/>
    <property type="match status" value="3"/>
</dbReference>
<dbReference type="AlphaFoldDB" id="A0AAJ6NYE8"/>
<dbReference type="SMART" id="SM00028">
    <property type="entry name" value="TPR"/>
    <property type="match status" value="6"/>
</dbReference>
<dbReference type="Proteomes" id="UP001223520">
    <property type="component" value="Plasmid unnamed1"/>
</dbReference>
<dbReference type="GO" id="GO:0046813">
    <property type="term" value="P:receptor-mediated virion attachment to host cell"/>
    <property type="evidence" value="ECO:0007669"/>
    <property type="project" value="TreeGrafter"/>
</dbReference>
<keyword evidence="4" id="KW-0614">Plasmid</keyword>
<dbReference type="Pfam" id="PF13414">
    <property type="entry name" value="TPR_11"/>
    <property type="match status" value="1"/>
</dbReference>
<evidence type="ECO:0000256" key="1">
    <source>
        <dbReference type="ARBA" id="ARBA00022737"/>
    </source>
</evidence>
<feature type="repeat" description="TPR" evidence="3">
    <location>
        <begin position="43"/>
        <end position="76"/>
    </location>
</feature>
<keyword evidence="2 3" id="KW-0802">TPR repeat</keyword>
<proteinExistence type="predicted"/>
<keyword evidence="5" id="KW-1185">Reference proteome</keyword>
<dbReference type="PANTHER" id="PTHR44858">
    <property type="entry name" value="TETRATRICOPEPTIDE REPEAT PROTEIN 6"/>
    <property type="match status" value="1"/>
</dbReference>
<accession>A0AAJ6NYE8</accession>
<dbReference type="Pfam" id="PF13181">
    <property type="entry name" value="TPR_8"/>
    <property type="match status" value="1"/>
</dbReference>
<dbReference type="Pfam" id="PF00515">
    <property type="entry name" value="TPR_1"/>
    <property type="match status" value="1"/>
</dbReference>
<evidence type="ECO:0000313" key="5">
    <source>
        <dbReference type="Proteomes" id="UP001223520"/>
    </source>
</evidence>
<dbReference type="KEGG" id="hbq:QI031_31285"/>
<dbReference type="RefSeq" id="WP_281486243.1">
    <property type="nucleotide sequence ID" value="NZ_CP124544.1"/>
</dbReference>
<protein>
    <submittedName>
        <fullName evidence="4">Tetratricopeptide repeat protein</fullName>
    </submittedName>
</protein>
<feature type="repeat" description="TPR" evidence="3">
    <location>
        <begin position="9"/>
        <end position="42"/>
    </location>
</feature>
<evidence type="ECO:0000313" key="4">
    <source>
        <dbReference type="EMBL" id="WGV29044.1"/>
    </source>
</evidence>
<gene>
    <name evidence="4" type="ORF">QI031_31285</name>
</gene>
<dbReference type="InterPro" id="IPR019734">
    <property type="entry name" value="TPR_rpt"/>
</dbReference>
<sequence length="254" mass="29333">MNTVDIEQARLWYDKGIEYLKSGNLSGVSECFRNALYFHPNFAEVHNAIGMVQFGIEKFENAIQLFDNAITMNPNFAEAYNNRGLARSKICHKSEFNQVLEDFNQAISLNPSLIQAYLNRAYTYKNLTGDNPAAIEDYNHIISIDPNCLEAYINRGNIYFVLRELEKSLSDLEKALSIDANCPEAYCGRGTVRFYLGNQQGSKEDLFKAFDLYEARRNTIYCVFTRSLIMQLFQDYEVYKDLFGLESRMAEKKR</sequence>
<evidence type="ECO:0000256" key="3">
    <source>
        <dbReference type="PROSITE-ProRule" id="PRU00339"/>
    </source>
</evidence>
<dbReference type="GO" id="GO:0009279">
    <property type="term" value="C:cell outer membrane"/>
    <property type="evidence" value="ECO:0007669"/>
    <property type="project" value="TreeGrafter"/>
</dbReference>
<dbReference type="EMBL" id="CP124544">
    <property type="protein sequence ID" value="WGV29044.1"/>
    <property type="molecule type" value="Genomic_DNA"/>
</dbReference>
<dbReference type="SUPFAM" id="SSF48452">
    <property type="entry name" value="TPR-like"/>
    <property type="match status" value="1"/>
</dbReference>